<comment type="caution">
    <text evidence="1">The sequence shown here is derived from an EMBL/GenBank/DDBJ whole genome shotgun (WGS) entry which is preliminary data.</text>
</comment>
<protein>
    <submittedName>
        <fullName evidence="1">Uncharacterized protein</fullName>
    </submittedName>
</protein>
<sequence length="79" mass="9628">MTIKLTCKEVIQIMIHCTNRLFFDHLVNTFTHHLLFIRCRHVWFSWSRTVSWIHEKQAAKIWHETVCCVRHINRLGLEN</sequence>
<evidence type="ECO:0000313" key="2">
    <source>
        <dbReference type="Proteomes" id="UP001159363"/>
    </source>
</evidence>
<dbReference type="EMBL" id="JARBHB010000004">
    <property type="protein sequence ID" value="KAJ8885077.1"/>
    <property type="molecule type" value="Genomic_DNA"/>
</dbReference>
<accession>A0ABQ9HL52</accession>
<dbReference type="Proteomes" id="UP001159363">
    <property type="component" value="Chromosome X"/>
</dbReference>
<organism evidence="1 2">
    <name type="scientific">Dryococelus australis</name>
    <dbReference type="NCBI Taxonomy" id="614101"/>
    <lineage>
        <taxon>Eukaryota</taxon>
        <taxon>Metazoa</taxon>
        <taxon>Ecdysozoa</taxon>
        <taxon>Arthropoda</taxon>
        <taxon>Hexapoda</taxon>
        <taxon>Insecta</taxon>
        <taxon>Pterygota</taxon>
        <taxon>Neoptera</taxon>
        <taxon>Polyneoptera</taxon>
        <taxon>Phasmatodea</taxon>
        <taxon>Verophasmatodea</taxon>
        <taxon>Anareolatae</taxon>
        <taxon>Phasmatidae</taxon>
        <taxon>Eurycanthinae</taxon>
        <taxon>Dryococelus</taxon>
    </lineage>
</organism>
<gene>
    <name evidence="1" type="ORF">PR048_011273</name>
</gene>
<name>A0ABQ9HL52_9NEOP</name>
<proteinExistence type="predicted"/>
<reference evidence="1 2" key="1">
    <citation type="submission" date="2023-02" db="EMBL/GenBank/DDBJ databases">
        <title>LHISI_Scaffold_Assembly.</title>
        <authorList>
            <person name="Stuart O.P."/>
            <person name="Cleave R."/>
            <person name="Magrath M.J.L."/>
            <person name="Mikheyev A.S."/>
        </authorList>
    </citation>
    <scope>NUCLEOTIDE SEQUENCE [LARGE SCALE GENOMIC DNA]</scope>
    <source>
        <strain evidence="1">Daus_M_001</strain>
        <tissue evidence="1">Leg muscle</tissue>
    </source>
</reference>
<keyword evidence="2" id="KW-1185">Reference proteome</keyword>
<evidence type="ECO:0000313" key="1">
    <source>
        <dbReference type="EMBL" id="KAJ8885077.1"/>
    </source>
</evidence>